<protein>
    <submittedName>
        <fullName evidence="5">AraC family transcriptional regulator</fullName>
    </submittedName>
</protein>
<sequence>MDPLSDILSLLRPRSYISSGLEAGGDWSLQFDPQEGLIKCYAVTRGECLLLVDGCDAPTHLEEGDCFVLPSGRRFWMGNNREVAAVAARDLLPAVRDGGMVRINRGDRFQIVGSRFAVGGTHAADMLGVLPPIVHVSRAAEQAVLRSSVEMMMQEMRNSRPGGHLVSQHLAHIMLVQALRHYLDSTSATGPGWFGALADPHLSRVMAALHNDTARRWSLQDLAAEAGMSRSAFASHFKERVGSTPIEYLTRLRMLHAIDRLEHSDDTVSVIALDLGYESESAFSTAFKRLHGVSPRQFGRLATAAAAE</sequence>
<keyword evidence="1" id="KW-0805">Transcription regulation</keyword>
<dbReference type="PROSITE" id="PS01124">
    <property type="entry name" value="HTH_ARAC_FAMILY_2"/>
    <property type="match status" value="1"/>
</dbReference>
<dbReference type="InterPro" id="IPR018060">
    <property type="entry name" value="HTH_AraC"/>
</dbReference>
<gene>
    <name evidence="5" type="ORF">FDP22_15930</name>
</gene>
<dbReference type="PRINTS" id="PR00032">
    <property type="entry name" value="HTHARAC"/>
</dbReference>
<keyword evidence="6" id="KW-1185">Reference proteome</keyword>
<accession>A0A5B8G4C9</accession>
<dbReference type="SUPFAM" id="SSF46689">
    <property type="entry name" value="Homeodomain-like"/>
    <property type="match status" value="2"/>
</dbReference>
<name>A0A5B8G4C9_9RHOB</name>
<keyword evidence="2" id="KW-0238">DNA-binding</keyword>
<dbReference type="Proteomes" id="UP000305888">
    <property type="component" value="Chromosome"/>
</dbReference>
<reference evidence="5 6" key="1">
    <citation type="submission" date="2019-06" db="EMBL/GenBank/DDBJ databases">
        <title>Genome sequence of Rhodobacteraceae bacterium D4M1.</title>
        <authorList>
            <person name="Cao J."/>
        </authorList>
    </citation>
    <scope>NUCLEOTIDE SEQUENCE [LARGE SCALE GENOMIC DNA]</scope>
    <source>
        <strain evidence="5 6">D4M1</strain>
    </source>
</reference>
<dbReference type="EMBL" id="CP040818">
    <property type="protein sequence ID" value="QDL93763.1"/>
    <property type="molecule type" value="Genomic_DNA"/>
</dbReference>
<dbReference type="InterPro" id="IPR032783">
    <property type="entry name" value="AraC_lig"/>
</dbReference>
<proteinExistence type="predicted"/>
<dbReference type="SMART" id="SM00342">
    <property type="entry name" value="HTH_ARAC"/>
    <property type="match status" value="1"/>
</dbReference>
<dbReference type="Pfam" id="PF12852">
    <property type="entry name" value="Cupin_6"/>
    <property type="match status" value="1"/>
</dbReference>
<evidence type="ECO:0000259" key="4">
    <source>
        <dbReference type="PROSITE" id="PS01124"/>
    </source>
</evidence>
<dbReference type="GO" id="GO:0003700">
    <property type="term" value="F:DNA-binding transcription factor activity"/>
    <property type="evidence" value="ECO:0007669"/>
    <property type="project" value="InterPro"/>
</dbReference>
<dbReference type="Gene3D" id="1.10.10.60">
    <property type="entry name" value="Homeodomain-like"/>
    <property type="match status" value="2"/>
</dbReference>
<feature type="domain" description="HTH araC/xylS-type" evidence="4">
    <location>
        <begin position="203"/>
        <end position="301"/>
    </location>
</feature>
<evidence type="ECO:0000256" key="3">
    <source>
        <dbReference type="ARBA" id="ARBA00023163"/>
    </source>
</evidence>
<dbReference type="InterPro" id="IPR018062">
    <property type="entry name" value="HTH_AraC-typ_CS"/>
</dbReference>
<dbReference type="GO" id="GO:0043565">
    <property type="term" value="F:sequence-specific DNA binding"/>
    <property type="evidence" value="ECO:0007669"/>
    <property type="project" value="InterPro"/>
</dbReference>
<evidence type="ECO:0000256" key="2">
    <source>
        <dbReference type="ARBA" id="ARBA00023125"/>
    </source>
</evidence>
<dbReference type="PANTHER" id="PTHR46796">
    <property type="entry name" value="HTH-TYPE TRANSCRIPTIONAL ACTIVATOR RHAS-RELATED"/>
    <property type="match status" value="1"/>
</dbReference>
<dbReference type="InterPro" id="IPR020449">
    <property type="entry name" value="Tscrpt_reg_AraC-type_HTH"/>
</dbReference>
<dbReference type="KEGG" id="ppru:FDP22_15930"/>
<dbReference type="PROSITE" id="PS00041">
    <property type="entry name" value="HTH_ARAC_FAMILY_1"/>
    <property type="match status" value="1"/>
</dbReference>
<dbReference type="InterPro" id="IPR050204">
    <property type="entry name" value="AraC_XylS_family_regulators"/>
</dbReference>
<evidence type="ECO:0000313" key="5">
    <source>
        <dbReference type="EMBL" id="QDL93763.1"/>
    </source>
</evidence>
<dbReference type="AlphaFoldDB" id="A0A5B8G4C9"/>
<dbReference type="InterPro" id="IPR009057">
    <property type="entry name" value="Homeodomain-like_sf"/>
</dbReference>
<organism evidence="5 6">
    <name type="scientific">Paroceanicella profunda</name>
    <dbReference type="NCBI Taxonomy" id="2579971"/>
    <lineage>
        <taxon>Bacteria</taxon>
        <taxon>Pseudomonadati</taxon>
        <taxon>Pseudomonadota</taxon>
        <taxon>Alphaproteobacteria</taxon>
        <taxon>Rhodobacterales</taxon>
        <taxon>Paracoccaceae</taxon>
        <taxon>Paroceanicella</taxon>
    </lineage>
</organism>
<evidence type="ECO:0000256" key="1">
    <source>
        <dbReference type="ARBA" id="ARBA00023015"/>
    </source>
</evidence>
<dbReference type="PANTHER" id="PTHR46796:SF7">
    <property type="entry name" value="ARAC FAMILY TRANSCRIPTIONAL REGULATOR"/>
    <property type="match status" value="1"/>
</dbReference>
<dbReference type="OrthoDB" id="9783876at2"/>
<keyword evidence="3" id="KW-0804">Transcription</keyword>
<evidence type="ECO:0000313" key="6">
    <source>
        <dbReference type="Proteomes" id="UP000305888"/>
    </source>
</evidence>
<dbReference type="Pfam" id="PF12833">
    <property type="entry name" value="HTH_18"/>
    <property type="match status" value="1"/>
</dbReference>